<organism evidence="1 2">
    <name type="scientific">Thioalkalivibrio nitratireducens (strain DSM 14787 / UNIQEM 213 / ALEN2)</name>
    <dbReference type="NCBI Taxonomy" id="1255043"/>
    <lineage>
        <taxon>Bacteria</taxon>
        <taxon>Pseudomonadati</taxon>
        <taxon>Pseudomonadota</taxon>
        <taxon>Gammaproteobacteria</taxon>
        <taxon>Chromatiales</taxon>
        <taxon>Ectothiorhodospiraceae</taxon>
        <taxon>Thioalkalivibrio</taxon>
    </lineage>
</organism>
<dbReference type="KEGG" id="tni:TVNIR_0868"/>
<keyword evidence="2" id="KW-1185">Reference proteome</keyword>
<evidence type="ECO:0000313" key="2">
    <source>
        <dbReference type="Proteomes" id="UP000010809"/>
    </source>
</evidence>
<accession>L0DU53</accession>
<protein>
    <submittedName>
        <fullName evidence="1">Uncharacterized protein</fullName>
    </submittedName>
</protein>
<proteinExistence type="predicted"/>
<dbReference type="HOGENOM" id="CLU_117664_0_0_6"/>
<gene>
    <name evidence="1" type="ordered locus">TVNIR_0868</name>
</gene>
<reference evidence="1" key="1">
    <citation type="submission" date="2015-12" db="EMBL/GenBank/DDBJ databases">
        <authorList>
            <person name="Tikhonova T.V."/>
            <person name="Pavlov A.R."/>
            <person name="Beletsky A.V."/>
            <person name="Mardanov A.V."/>
            <person name="Sorokin D.Y."/>
            <person name="Ravin N.V."/>
            <person name="Popov V.O."/>
        </authorList>
    </citation>
    <scope>NUCLEOTIDE SEQUENCE</scope>
    <source>
        <strain evidence="1">DSM 14787</strain>
    </source>
</reference>
<dbReference type="eggNOG" id="ENOG502Z8GT">
    <property type="taxonomic scope" value="Bacteria"/>
</dbReference>
<dbReference type="RefSeq" id="WP_015257701.1">
    <property type="nucleotide sequence ID" value="NC_019902.2"/>
</dbReference>
<dbReference type="AlphaFoldDB" id="L0DU53"/>
<dbReference type="Proteomes" id="UP000010809">
    <property type="component" value="Chromosome"/>
</dbReference>
<dbReference type="EMBL" id="CP003989">
    <property type="protein sequence ID" value="AGA32558.1"/>
    <property type="molecule type" value="Genomic_DNA"/>
</dbReference>
<sequence>MSLRLRGRWKQGGRERSLEDLATAAASNAWRAACNGVLNLENEGFETTSRAQRLDIIEEFVAFLVLVADRVAYERLDDDERGRFITAMALRLSGLVDENRSDAQGPGQYREQFIDKLNERTGLYAECSYSEQEGPGFSMLCVLGDRVTDVLGPTNRKWAQDQVVAIDGPEAAQAFTRALKSLLGAAAASGPRAGDGPTRPLADD</sequence>
<evidence type="ECO:0000313" key="1">
    <source>
        <dbReference type="EMBL" id="AGA32558.1"/>
    </source>
</evidence>
<dbReference type="PATRIC" id="fig|1255043.3.peg.874"/>
<dbReference type="OrthoDB" id="9781578at2"/>
<dbReference type="STRING" id="1255043.TVNIR_0868"/>
<name>L0DU53_THIND</name>